<gene>
    <name evidence="2" type="ORF">SAMN05216257_102542</name>
</gene>
<sequence length="98" mass="10742">MVITAVLAAGLAASPARAGEGAEELEEGFSLLREATRLILRGLMEEMEPKLRELEQILQNLDAYEAPEILPNGDIIIRRKRPPEPPAEVAPDGEEIEL</sequence>
<dbReference type="STRING" id="990712.SAMN05216257_102542"/>
<dbReference type="AlphaFoldDB" id="A0A1G9BH67"/>
<dbReference type="EMBL" id="FNFV01000002">
    <property type="protein sequence ID" value="SDK38767.1"/>
    <property type="molecule type" value="Genomic_DNA"/>
</dbReference>
<proteinExistence type="predicted"/>
<keyword evidence="3" id="KW-1185">Reference proteome</keyword>
<evidence type="ECO:0000313" key="3">
    <source>
        <dbReference type="Proteomes" id="UP000199328"/>
    </source>
</evidence>
<organism evidence="2 3">
    <name type="scientific">Meinhardsimonia xiamenensis</name>
    <dbReference type="NCBI Taxonomy" id="990712"/>
    <lineage>
        <taxon>Bacteria</taxon>
        <taxon>Pseudomonadati</taxon>
        <taxon>Pseudomonadota</taxon>
        <taxon>Alphaproteobacteria</taxon>
        <taxon>Rhodobacterales</taxon>
        <taxon>Paracoccaceae</taxon>
        <taxon>Meinhardsimonia</taxon>
    </lineage>
</organism>
<feature type="region of interest" description="Disordered" evidence="1">
    <location>
        <begin position="77"/>
        <end position="98"/>
    </location>
</feature>
<dbReference type="Proteomes" id="UP000199328">
    <property type="component" value="Unassembled WGS sequence"/>
</dbReference>
<accession>A0A1G9BH67</accession>
<evidence type="ECO:0000313" key="2">
    <source>
        <dbReference type="EMBL" id="SDK38767.1"/>
    </source>
</evidence>
<name>A0A1G9BH67_9RHOB</name>
<evidence type="ECO:0000256" key="1">
    <source>
        <dbReference type="SAM" id="MobiDB-lite"/>
    </source>
</evidence>
<evidence type="ECO:0008006" key="4">
    <source>
        <dbReference type="Google" id="ProtNLM"/>
    </source>
</evidence>
<reference evidence="3" key="1">
    <citation type="submission" date="2016-10" db="EMBL/GenBank/DDBJ databases">
        <authorList>
            <person name="Varghese N."/>
            <person name="Submissions S."/>
        </authorList>
    </citation>
    <scope>NUCLEOTIDE SEQUENCE [LARGE SCALE GENOMIC DNA]</scope>
    <source>
        <strain evidence="3">CGMCC 1.10789</strain>
    </source>
</reference>
<protein>
    <recommendedName>
        <fullName evidence="4">AAA+ family ATPase</fullName>
    </recommendedName>
</protein>